<accession>A0A6J4S129</accession>
<reference evidence="1" key="1">
    <citation type="submission" date="2020-02" db="EMBL/GenBank/DDBJ databases">
        <authorList>
            <person name="Meier V. D."/>
        </authorList>
    </citation>
    <scope>NUCLEOTIDE SEQUENCE</scope>
    <source>
        <strain evidence="1">AVDCRST_MAG85</strain>
    </source>
</reference>
<evidence type="ECO:0000313" key="1">
    <source>
        <dbReference type="EMBL" id="CAA9480736.1"/>
    </source>
</evidence>
<gene>
    <name evidence="1" type="ORF">AVDCRST_MAG85-655</name>
</gene>
<dbReference type="EMBL" id="CADCVT010000066">
    <property type="protein sequence ID" value="CAA9480736.1"/>
    <property type="molecule type" value="Genomic_DNA"/>
</dbReference>
<proteinExistence type="predicted"/>
<organism evidence="1">
    <name type="scientific">uncultured Solirubrobacteraceae bacterium</name>
    <dbReference type="NCBI Taxonomy" id="1162706"/>
    <lineage>
        <taxon>Bacteria</taxon>
        <taxon>Bacillati</taxon>
        <taxon>Actinomycetota</taxon>
        <taxon>Thermoleophilia</taxon>
        <taxon>Solirubrobacterales</taxon>
        <taxon>Solirubrobacteraceae</taxon>
        <taxon>environmental samples</taxon>
    </lineage>
</organism>
<protein>
    <submittedName>
        <fullName evidence="1">Uncharacterized protein</fullName>
    </submittedName>
</protein>
<dbReference type="AlphaFoldDB" id="A0A6J4S129"/>
<sequence length="69" mass="7931">MIFAVSGYGVATMPDEEVYVVLWLDERGPQCAVYEDRDEAERDAALARGRVVARPVFPRERERAGRFER</sequence>
<name>A0A6J4S129_9ACTN</name>